<accession>A0A951PKU7</accession>
<evidence type="ECO:0000313" key="3">
    <source>
        <dbReference type="Proteomes" id="UP000753908"/>
    </source>
</evidence>
<organism evidence="2 3">
    <name type="scientific">Symplocastrum torsivum CPER-KK1</name>
    <dbReference type="NCBI Taxonomy" id="450513"/>
    <lineage>
        <taxon>Bacteria</taxon>
        <taxon>Bacillati</taxon>
        <taxon>Cyanobacteriota</taxon>
        <taxon>Cyanophyceae</taxon>
        <taxon>Oscillatoriophycideae</taxon>
        <taxon>Oscillatoriales</taxon>
        <taxon>Microcoleaceae</taxon>
        <taxon>Symplocastrum</taxon>
    </lineage>
</organism>
<comment type="caution">
    <text evidence="2">The sequence shown here is derived from an EMBL/GenBank/DDBJ whole genome shotgun (WGS) entry which is preliminary data.</text>
</comment>
<dbReference type="PANTHER" id="PTHR12922:SF7">
    <property type="entry name" value="UBIQUINONE BIOSYNTHESIS PROTEIN COQ4 HOMOLOG, MITOCHONDRIAL"/>
    <property type="match status" value="1"/>
</dbReference>
<reference evidence="2" key="2">
    <citation type="journal article" date="2022" name="Microbiol. Resour. Announc.">
        <title>Metagenome Sequencing to Explore Phylogenomics of Terrestrial Cyanobacteria.</title>
        <authorList>
            <person name="Ward R.D."/>
            <person name="Stajich J.E."/>
            <person name="Johansen J.R."/>
            <person name="Huntemann M."/>
            <person name="Clum A."/>
            <person name="Foster B."/>
            <person name="Foster B."/>
            <person name="Roux S."/>
            <person name="Palaniappan K."/>
            <person name="Varghese N."/>
            <person name="Mukherjee S."/>
            <person name="Reddy T.B.K."/>
            <person name="Daum C."/>
            <person name="Copeland A."/>
            <person name="Chen I.A."/>
            <person name="Ivanova N.N."/>
            <person name="Kyrpides N.C."/>
            <person name="Shapiro N."/>
            <person name="Eloe-Fadrosh E.A."/>
            <person name="Pietrasiak N."/>
        </authorList>
    </citation>
    <scope>NUCLEOTIDE SEQUENCE</scope>
    <source>
        <strain evidence="2">CPER-KK1</strain>
    </source>
</reference>
<dbReference type="PANTHER" id="PTHR12922">
    <property type="entry name" value="UBIQUINONE BIOSYNTHESIS PROTEIN"/>
    <property type="match status" value="1"/>
</dbReference>
<protein>
    <submittedName>
        <fullName evidence="2">Ubiquinone biosynthesis protein</fullName>
    </submittedName>
</protein>
<sequence>MQSLNSQVFQPAKQNPGVQAHSNGQILTSVKDFFRTLRGTKAFLTLLFDDSGNLAPVLELSTTLVDSHAFQLAVEAMKAAPEVAEIIEERYMAPSHDLEALLQYPKDSLGYAYASSIKQAGFQPLAAQVKIDSDTSYVENRWLQTHDIWHIITGFDTSEIGEIGLQAFYLAQFQLPLASMLIANALIATTLLQPEVLSPLVNAITYGWQMGQTAKPLIAQKWEEAWEKPVAVWQTQLNVQPFAQLELALDKISLS</sequence>
<feature type="region of interest" description="Disordered" evidence="1">
    <location>
        <begin position="1"/>
        <end position="20"/>
    </location>
</feature>
<dbReference type="InterPro" id="IPR007715">
    <property type="entry name" value="Coq4"/>
</dbReference>
<dbReference type="Proteomes" id="UP000753908">
    <property type="component" value="Unassembled WGS sequence"/>
</dbReference>
<keyword evidence="2" id="KW-0830">Ubiquinone</keyword>
<dbReference type="AlphaFoldDB" id="A0A951PKU7"/>
<dbReference type="GO" id="GO:0006744">
    <property type="term" value="P:ubiquinone biosynthetic process"/>
    <property type="evidence" value="ECO:0007669"/>
    <property type="project" value="InterPro"/>
</dbReference>
<reference evidence="2" key="1">
    <citation type="submission" date="2021-05" db="EMBL/GenBank/DDBJ databases">
        <authorList>
            <person name="Pietrasiak N."/>
            <person name="Ward R."/>
            <person name="Stajich J.E."/>
            <person name="Kurbessoian T."/>
        </authorList>
    </citation>
    <scope>NUCLEOTIDE SEQUENCE</scope>
    <source>
        <strain evidence="2">CPER-KK1</strain>
    </source>
</reference>
<evidence type="ECO:0000313" key="2">
    <source>
        <dbReference type="EMBL" id="MBW4545014.1"/>
    </source>
</evidence>
<gene>
    <name evidence="2" type="ORF">KME25_11290</name>
</gene>
<evidence type="ECO:0000256" key="1">
    <source>
        <dbReference type="SAM" id="MobiDB-lite"/>
    </source>
</evidence>
<dbReference type="Pfam" id="PF05019">
    <property type="entry name" value="Coq4"/>
    <property type="match status" value="1"/>
</dbReference>
<dbReference type="EMBL" id="JAHHIF010000012">
    <property type="protein sequence ID" value="MBW4545014.1"/>
    <property type="molecule type" value="Genomic_DNA"/>
</dbReference>
<name>A0A951PKU7_9CYAN</name>
<proteinExistence type="predicted"/>